<dbReference type="InterPro" id="IPR055936">
    <property type="entry name" value="DUF7514"/>
</dbReference>
<reference evidence="3 4" key="1">
    <citation type="submission" date="2020-02" db="EMBL/GenBank/DDBJ databases">
        <title>Comparative genomics of the hypocrealean fungal genus Beauvera.</title>
        <authorList>
            <person name="Showalter D.N."/>
            <person name="Bushley K.E."/>
            <person name="Rehner S.A."/>
        </authorList>
    </citation>
    <scope>NUCLEOTIDE SEQUENCE [LARGE SCALE GENOMIC DNA]</scope>
    <source>
        <strain evidence="3 4">ARSEF4384</strain>
    </source>
</reference>
<evidence type="ECO:0000259" key="2">
    <source>
        <dbReference type="Pfam" id="PF24355"/>
    </source>
</evidence>
<proteinExistence type="predicted"/>
<feature type="region of interest" description="Disordered" evidence="1">
    <location>
        <begin position="19"/>
        <end position="40"/>
    </location>
</feature>
<evidence type="ECO:0000313" key="4">
    <source>
        <dbReference type="Proteomes" id="UP001397290"/>
    </source>
</evidence>
<accession>A0AAW0REZ7</accession>
<protein>
    <recommendedName>
        <fullName evidence="2">DUF7514 domain-containing protein</fullName>
    </recommendedName>
</protein>
<dbReference type="PANTHER" id="PTHR39611:SF1">
    <property type="entry name" value="HYDROXYPROLINE-RICH GLYCOPROTEIN DZ-HRGP"/>
    <property type="match status" value="1"/>
</dbReference>
<feature type="domain" description="DUF7514" evidence="2">
    <location>
        <begin position="265"/>
        <end position="320"/>
    </location>
</feature>
<evidence type="ECO:0000313" key="3">
    <source>
        <dbReference type="EMBL" id="KAK8140737.1"/>
    </source>
</evidence>
<feature type="non-terminal residue" evidence="3">
    <location>
        <position position="323"/>
    </location>
</feature>
<dbReference type="EMBL" id="JAAHCF010001747">
    <property type="protein sequence ID" value="KAK8140737.1"/>
    <property type="molecule type" value="Genomic_DNA"/>
</dbReference>
<evidence type="ECO:0000256" key="1">
    <source>
        <dbReference type="SAM" id="MobiDB-lite"/>
    </source>
</evidence>
<dbReference type="Pfam" id="PF24355">
    <property type="entry name" value="DUF7514"/>
    <property type="match status" value="1"/>
</dbReference>
<comment type="caution">
    <text evidence="3">The sequence shown here is derived from an EMBL/GenBank/DDBJ whole genome shotgun (WGS) entry which is preliminary data.</text>
</comment>
<feature type="compositionally biased region" description="Low complexity" evidence="1">
    <location>
        <begin position="28"/>
        <end position="40"/>
    </location>
</feature>
<dbReference type="AlphaFoldDB" id="A0AAW0REZ7"/>
<feature type="compositionally biased region" description="Acidic residues" evidence="1">
    <location>
        <begin position="149"/>
        <end position="158"/>
    </location>
</feature>
<sequence length="323" mass="35406">MAPGLISSLPQDELWECHGNVPHDGRMSTSSTTASSNQASPALHAINVDTRGAKGNLPPGTDTRAAQSADMTKLLESQQELNQIIAISTEKKRRLDELLKTWSGNTPPLSRAYSEGTLPAPTIADSDTDTLSDGANPTKEARYQATVEDCTESEDDQDTPTPSCVTVAPTPPKDSRPDHTRPRLQHTIAASAPTSPTKHHVEAAKASAHVAVPIIKEVRFSDRVTAGLQRSASARHISWTDGTSQREKSYAPRERILSIQDERWGTLFTPQGKATVRMRNVLRGLAIHVIEVYKPNYSLVVTPEKLYKFYSKYGLDREAVDFE</sequence>
<dbReference type="Proteomes" id="UP001397290">
    <property type="component" value="Unassembled WGS sequence"/>
</dbReference>
<dbReference type="PANTHER" id="PTHR39611">
    <property type="entry name" value="HYDROXYPROLINE-RICH GLYCOPROTEIN DZ-HRGP-RELATED"/>
    <property type="match status" value="1"/>
</dbReference>
<gene>
    <name evidence="3" type="ORF">G3M48_002286</name>
</gene>
<feature type="region of interest" description="Disordered" evidence="1">
    <location>
        <begin position="106"/>
        <end position="181"/>
    </location>
</feature>
<name>A0AAW0REZ7_9HYPO</name>
<keyword evidence="4" id="KW-1185">Reference proteome</keyword>
<organism evidence="3 4">
    <name type="scientific">Beauveria asiatica</name>
    <dbReference type="NCBI Taxonomy" id="1069075"/>
    <lineage>
        <taxon>Eukaryota</taxon>
        <taxon>Fungi</taxon>
        <taxon>Dikarya</taxon>
        <taxon>Ascomycota</taxon>
        <taxon>Pezizomycotina</taxon>
        <taxon>Sordariomycetes</taxon>
        <taxon>Hypocreomycetidae</taxon>
        <taxon>Hypocreales</taxon>
        <taxon>Cordycipitaceae</taxon>
        <taxon>Beauveria</taxon>
    </lineage>
</organism>